<evidence type="ECO:0000256" key="1">
    <source>
        <dbReference type="SAM" id="MobiDB-lite"/>
    </source>
</evidence>
<evidence type="ECO:0000259" key="3">
    <source>
        <dbReference type="Pfam" id="PF07563"/>
    </source>
</evidence>
<evidence type="ECO:0000313" key="4">
    <source>
        <dbReference type="EMBL" id="QJC54137.1"/>
    </source>
</evidence>
<protein>
    <submittedName>
        <fullName evidence="4">YdhK family protein</fullName>
    </submittedName>
</protein>
<evidence type="ECO:0000256" key="2">
    <source>
        <dbReference type="SAM" id="SignalP"/>
    </source>
</evidence>
<feature type="compositionally biased region" description="Low complexity" evidence="1">
    <location>
        <begin position="39"/>
        <end position="53"/>
    </location>
</feature>
<sequence length="199" mass="20366">MVAAAALALLLAGCGAKSGDHGSMNMNAANSETASPMPGNEAATNGEAGGSAAHEGMNHGSGELPEGMQDAPSPKFPVGSQAILKTDHMPGMEGAEATIAGAYATTAYAVSYTPTTGGERVTNHKWVVQEELEGAGSAPYKPGDEVVLKADHMEGMDGAKATIDSAEPMTVYAVDYQPTDGGEIVKNHMWVTESELAKE</sequence>
<dbReference type="KEGG" id="palr:HGI30_01570"/>
<dbReference type="InterPro" id="IPR011438">
    <property type="entry name" value="DUF1541"/>
</dbReference>
<dbReference type="EMBL" id="CP051428">
    <property type="protein sequence ID" value="QJC54137.1"/>
    <property type="molecule type" value="Genomic_DNA"/>
</dbReference>
<accession>A0A6H2H3A0</accession>
<dbReference type="AlphaFoldDB" id="A0A6H2H3A0"/>
<reference evidence="4 5" key="1">
    <citation type="submission" date="2020-04" db="EMBL/GenBank/DDBJ databases">
        <title>Novel Paenibacillus strain UniB2 isolated from commercial digestive syrup.</title>
        <authorList>
            <person name="Thorat V."/>
            <person name="Kirdat K."/>
            <person name="Tiwarekar B."/>
            <person name="Yadav A."/>
        </authorList>
    </citation>
    <scope>NUCLEOTIDE SEQUENCE [LARGE SCALE GENOMIC DNA]</scope>
    <source>
        <strain evidence="4 5">UniB2</strain>
    </source>
</reference>
<dbReference type="Gene3D" id="2.30.30.1210">
    <property type="entry name" value="Domain of unknown function DUF1541"/>
    <property type="match status" value="1"/>
</dbReference>
<dbReference type="Proteomes" id="UP000502136">
    <property type="component" value="Chromosome"/>
</dbReference>
<feature type="chain" id="PRO_5039291546" evidence="2">
    <location>
        <begin position="19"/>
        <end position="199"/>
    </location>
</feature>
<feature type="compositionally biased region" description="Polar residues" evidence="1">
    <location>
        <begin position="25"/>
        <end position="34"/>
    </location>
</feature>
<organism evidence="4 5">
    <name type="scientific">Paenibacillus albicereus</name>
    <dbReference type="NCBI Taxonomy" id="2726185"/>
    <lineage>
        <taxon>Bacteria</taxon>
        <taxon>Bacillati</taxon>
        <taxon>Bacillota</taxon>
        <taxon>Bacilli</taxon>
        <taxon>Bacillales</taxon>
        <taxon>Paenibacillaceae</taxon>
        <taxon>Paenibacillus</taxon>
    </lineage>
</organism>
<name>A0A6H2H3A0_9BACL</name>
<keyword evidence="2" id="KW-0732">Signal</keyword>
<feature type="domain" description="DUF1541" evidence="3">
    <location>
        <begin position="78"/>
        <end position="129"/>
    </location>
</feature>
<evidence type="ECO:0000313" key="5">
    <source>
        <dbReference type="Proteomes" id="UP000502136"/>
    </source>
</evidence>
<gene>
    <name evidence="4" type="ORF">HGI30_01570</name>
</gene>
<feature type="region of interest" description="Disordered" evidence="1">
    <location>
        <begin position="25"/>
        <end position="74"/>
    </location>
</feature>
<feature type="signal peptide" evidence="2">
    <location>
        <begin position="1"/>
        <end position="18"/>
    </location>
</feature>
<dbReference type="Pfam" id="PF07563">
    <property type="entry name" value="DUF1541"/>
    <property type="match status" value="2"/>
</dbReference>
<feature type="domain" description="DUF1541" evidence="3">
    <location>
        <begin position="142"/>
        <end position="193"/>
    </location>
</feature>
<keyword evidence="5" id="KW-1185">Reference proteome</keyword>
<proteinExistence type="predicted"/>